<dbReference type="Proteomes" id="UP000324907">
    <property type="component" value="Unassembled WGS sequence"/>
</dbReference>
<dbReference type="EMBL" id="VLTN01000043">
    <property type="protein sequence ID" value="KAA0149420.1"/>
    <property type="molecule type" value="Genomic_DNA"/>
</dbReference>
<protein>
    <submittedName>
        <fullName evidence="2">Uncharacterized protein</fullName>
    </submittedName>
</protein>
<accession>A0A5A8DNA5</accession>
<evidence type="ECO:0000313" key="1">
    <source>
        <dbReference type="EMBL" id="KAA0149420.1"/>
    </source>
</evidence>
<keyword evidence="3" id="KW-1185">Reference proteome</keyword>
<evidence type="ECO:0000313" key="2">
    <source>
        <dbReference type="EMBL" id="KAA0166097.1"/>
    </source>
</evidence>
<organism evidence="2 4">
    <name type="scientific">Cafeteria roenbergensis</name>
    <name type="common">Marine flagellate</name>
    <dbReference type="NCBI Taxonomy" id="33653"/>
    <lineage>
        <taxon>Eukaryota</taxon>
        <taxon>Sar</taxon>
        <taxon>Stramenopiles</taxon>
        <taxon>Bigyra</taxon>
        <taxon>Opalozoa</taxon>
        <taxon>Bicosoecida</taxon>
        <taxon>Cafeteriaceae</taxon>
        <taxon>Cafeteria</taxon>
    </lineage>
</organism>
<dbReference type="Proteomes" id="UP000323011">
    <property type="component" value="Unassembled WGS sequence"/>
</dbReference>
<evidence type="ECO:0000313" key="3">
    <source>
        <dbReference type="Proteomes" id="UP000323011"/>
    </source>
</evidence>
<name>A0A5A8DNA5_CAFRO</name>
<gene>
    <name evidence="2" type="ORF">FNF28_03265</name>
    <name evidence="1" type="ORF">FNF29_05973</name>
</gene>
<dbReference type="AlphaFoldDB" id="A0A5A8DNA5"/>
<evidence type="ECO:0000313" key="4">
    <source>
        <dbReference type="Proteomes" id="UP000324907"/>
    </source>
</evidence>
<proteinExistence type="predicted"/>
<comment type="caution">
    <text evidence="2">The sequence shown here is derived from an EMBL/GenBank/DDBJ whole genome shotgun (WGS) entry which is preliminary data.</text>
</comment>
<reference evidence="3 4" key="1">
    <citation type="submission" date="2019-07" db="EMBL/GenBank/DDBJ databases">
        <title>Genomes of Cafeteria roenbergensis.</title>
        <authorList>
            <person name="Fischer M.G."/>
            <person name="Hackl T."/>
            <person name="Roman M."/>
        </authorList>
    </citation>
    <scope>NUCLEOTIDE SEQUENCE [LARGE SCALE GENOMIC DNA]</scope>
    <source>
        <strain evidence="1 3">BVI</strain>
        <strain evidence="2 4">RCC970-E3</strain>
    </source>
</reference>
<dbReference type="EMBL" id="VLTL01000042">
    <property type="protein sequence ID" value="KAA0166097.1"/>
    <property type="molecule type" value="Genomic_DNA"/>
</dbReference>
<sequence length="134" mass="12690">MAAAGPSLRSREDQAADAILGLVRSSSAGGPRQILADRNAERVGEGAPAGGIGAEVATYPASAASSSVALAAADGFGPDDALDLSGMGPGAATAAFAAAVATRLGLGSHDAPPAAVDPALVSVVLKAAAERGSA</sequence>